<name>A0A3G8M5C6_9HYPH</name>
<evidence type="ECO:0000313" key="2">
    <source>
        <dbReference type="Proteomes" id="UP000273982"/>
    </source>
</evidence>
<evidence type="ECO:0000313" key="1">
    <source>
        <dbReference type="EMBL" id="AZG76585.1"/>
    </source>
</evidence>
<dbReference type="AlphaFoldDB" id="A0A3G8M5C6"/>
<protein>
    <submittedName>
        <fullName evidence="1">Uncharacterized protein</fullName>
    </submittedName>
</protein>
<organism evidence="1 2">
    <name type="scientific">Methylocystis rosea</name>
    <dbReference type="NCBI Taxonomy" id="173366"/>
    <lineage>
        <taxon>Bacteria</taxon>
        <taxon>Pseudomonadati</taxon>
        <taxon>Pseudomonadota</taxon>
        <taxon>Alphaproteobacteria</taxon>
        <taxon>Hyphomicrobiales</taxon>
        <taxon>Methylocystaceae</taxon>
        <taxon>Methylocystis</taxon>
    </lineage>
</organism>
<reference evidence="1 2" key="1">
    <citation type="submission" date="2018-11" db="EMBL/GenBank/DDBJ databases">
        <title>Genome squencing of methanotrophic bacteria isolated from alkaline groundwater in Korea.</title>
        <authorList>
            <person name="Nguyen L.N."/>
        </authorList>
    </citation>
    <scope>NUCLEOTIDE SEQUENCE [LARGE SCALE GENOMIC DNA]</scope>
    <source>
        <strain evidence="1 2">GW6</strain>
    </source>
</reference>
<dbReference type="Proteomes" id="UP000273982">
    <property type="component" value="Chromosome"/>
</dbReference>
<dbReference type="KEGG" id="mros:EHO51_07500"/>
<dbReference type="RefSeq" id="WP_124738365.1">
    <property type="nucleotide sequence ID" value="NZ_CP034086.1"/>
</dbReference>
<dbReference type="EMBL" id="CP034086">
    <property type="protein sequence ID" value="AZG76585.1"/>
    <property type="molecule type" value="Genomic_DNA"/>
</dbReference>
<gene>
    <name evidence="1" type="ORF">EHO51_07500</name>
</gene>
<accession>A0A3G8M5C6</accession>
<proteinExistence type="predicted"/>
<sequence>MMAILNRKTLGAAQLVAGTALLVLIGPSSVGRGPSAAWALEPAYEPQQIARREYRHHGGRRSEDRLQDEAPEELNSASNSGALAAALAACDSNGTASLTLPGAKGAIRLDSCYRGREQFVCSLNTLLDEAKKLNNEYGHIVEAKYLAVGNVDAICRIRPDALSADLTKAGTFAARFKDLRIEYDRRISCAMKVEQNLKQVNLGDMPHSADILKSMNDTLEADLKDVAATRQQIFDLNEKMQASQKAIVTIEKLRPTMCLTTSVPATAERAEKPISGGQ</sequence>